<gene>
    <name evidence="13" type="primary">recU</name>
    <name evidence="14" type="ORF">IAY_05000</name>
</gene>
<evidence type="ECO:0000256" key="7">
    <source>
        <dbReference type="ARBA" id="ARBA00022801"/>
    </source>
</evidence>
<evidence type="ECO:0000256" key="12">
    <source>
        <dbReference type="ARBA" id="ARBA00029523"/>
    </source>
</evidence>
<evidence type="ECO:0000313" key="14">
    <source>
        <dbReference type="EMBL" id="EOQ60717.1"/>
    </source>
</evidence>
<evidence type="ECO:0000256" key="1">
    <source>
        <dbReference type="ARBA" id="ARBA00004496"/>
    </source>
</evidence>
<keyword evidence="3 13" id="KW-0540">Nuclease</keyword>
<comment type="subcellular location">
    <subcellularLocation>
        <location evidence="1 13">Cytoplasm</location>
    </subcellularLocation>
</comment>
<keyword evidence="4 13" id="KW-0479">Metal-binding</keyword>
<evidence type="ECO:0000256" key="9">
    <source>
        <dbReference type="ARBA" id="ARBA00023172"/>
    </source>
</evidence>
<dbReference type="InterPro" id="IPR004612">
    <property type="entry name" value="Resolv_RecU"/>
</dbReference>
<dbReference type="InterPro" id="IPR011856">
    <property type="entry name" value="tRNA_endonuc-like_dom_sf"/>
</dbReference>
<evidence type="ECO:0000256" key="4">
    <source>
        <dbReference type="ARBA" id="ARBA00022723"/>
    </source>
</evidence>
<feature type="binding site" evidence="13">
    <location>
        <position position="85"/>
    </location>
    <ligand>
        <name>Mg(2+)</name>
        <dbReference type="ChEBI" id="CHEBI:18420"/>
    </ligand>
</feature>
<dbReference type="Proteomes" id="UP000014060">
    <property type="component" value="Unassembled WGS sequence"/>
</dbReference>
<organism evidence="14 15">
    <name type="scientific">Bacillus cereus TIAC219</name>
    <dbReference type="NCBI Taxonomy" id="718222"/>
    <lineage>
        <taxon>Bacteria</taxon>
        <taxon>Bacillati</taxon>
        <taxon>Bacillota</taxon>
        <taxon>Bacilli</taxon>
        <taxon>Bacillales</taxon>
        <taxon>Bacillaceae</taxon>
        <taxon>Bacillus</taxon>
        <taxon>Bacillus cereus group</taxon>
    </lineage>
</organism>
<evidence type="ECO:0000256" key="3">
    <source>
        <dbReference type="ARBA" id="ARBA00022722"/>
    </source>
</evidence>
<dbReference type="GO" id="GO:0007059">
    <property type="term" value="P:chromosome segregation"/>
    <property type="evidence" value="ECO:0007669"/>
    <property type="project" value="UniProtKB-UniRule"/>
</dbReference>
<dbReference type="Gene3D" id="3.40.1350.10">
    <property type="match status" value="1"/>
</dbReference>
<name>A0ABC9SWJ5_BACCE</name>
<keyword evidence="2 13" id="KW-0963">Cytoplasm</keyword>
<dbReference type="NCBIfam" id="NF002581">
    <property type="entry name" value="PRK02234.1-2"/>
    <property type="match status" value="1"/>
</dbReference>
<accession>A0ABC9SWJ5</accession>
<feature type="site" description="Transition state stabilizer" evidence="13">
    <location>
        <position position="87"/>
    </location>
</feature>
<keyword evidence="10 13" id="KW-0234">DNA repair</keyword>
<dbReference type="Pfam" id="PF03838">
    <property type="entry name" value="RecU"/>
    <property type="match status" value="1"/>
</dbReference>
<dbReference type="GO" id="GO:0008821">
    <property type="term" value="F:crossover junction DNA endonuclease activity"/>
    <property type="evidence" value="ECO:0007669"/>
    <property type="project" value="UniProtKB-EC"/>
</dbReference>
<evidence type="ECO:0000256" key="2">
    <source>
        <dbReference type="ARBA" id="ARBA00022490"/>
    </source>
</evidence>
<dbReference type="GO" id="GO:0005737">
    <property type="term" value="C:cytoplasm"/>
    <property type="evidence" value="ECO:0007669"/>
    <property type="project" value="UniProtKB-SubCell"/>
</dbReference>
<reference evidence="14 15" key="1">
    <citation type="submission" date="2013-01" db="EMBL/GenBank/DDBJ databases">
        <title>The Genome Sequence of Bacillus cereus TIAC219.</title>
        <authorList>
            <consortium name="The Broad Institute Genome Sequencing Platform"/>
            <consortium name="The Broad Institute Genome Sequencing Center for Infectious Disease"/>
            <person name="Feldgarden M."/>
            <person name="Van der Auwera G.A."/>
            <person name="Mahillon J."/>
            <person name="Duprez V."/>
            <person name="Timmery S."/>
            <person name="Mattelet C."/>
            <person name="Dierick K."/>
            <person name="Sun M."/>
            <person name="Yu Z."/>
            <person name="Zhu L."/>
            <person name="Hu X."/>
            <person name="Shank E.B."/>
            <person name="Swiecicka I."/>
            <person name="Hansen B.M."/>
            <person name="Andrup L."/>
            <person name="Walker B."/>
            <person name="Young S.K."/>
            <person name="Zeng Q."/>
            <person name="Gargeya S."/>
            <person name="Fitzgerald M."/>
            <person name="Haas B."/>
            <person name="Abouelleil A."/>
            <person name="Alvarado L."/>
            <person name="Arachchi H.M."/>
            <person name="Berlin A.M."/>
            <person name="Chapman S.B."/>
            <person name="Dewar J."/>
            <person name="Goldberg J."/>
            <person name="Griggs A."/>
            <person name="Gujja S."/>
            <person name="Hansen M."/>
            <person name="Howarth C."/>
            <person name="Imamovic A."/>
            <person name="Larimer J."/>
            <person name="McCowan C."/>
            <person name="Murphy C."/>
            <person name="Neiman D."/>
            <person name="Pearson M."/>
            <person name="Priest M."/>
            <person name="Roberts A."/>
            <person name="Saif S."/>
            <person name="Shea T."/>
            <person name="Sisk P."/>
            <person name="Sykes S."/>
            <person name="Wortman J."/>
            <person name="Nusbaum C."/>
            <person name="Birren B."/>
        </authorList>
    </citation>
    <scope>NUCLEOTIDE SEQUENCE [LARGE SCALE GENOMIC DNA]</scope>
    <source>
        <strain evidence="14 15">TIAC219</strain>
    </source>
</reference>
<comment type="catalytic activity">
    <reaction evidence="13">
        <text>Endonucleolytic cleavage at a junction such as a reciprocal single-stranded crossover between two homologous DNA duplexes (Holliday junction).</text>
        <dbReference type="EC" id="3.1.21.10"/>
    </reaction>
</comment>
<dbReference type="PIRSF" id="PIRSF037785">
    <property type="entry name" value="RecU"/>
    <property type="match status" value="1"/>
</dbReference>
<evidence type="ECO:0000256" key="8">
    <source>
        <dbReference type="ARBA" id="ARBA00022842"/>
    </source>
</evidence>
<dbReference type="GO" id="GO:0006310">
    <property type="term" value="P:DNA recombination"/>
    <property type="evidence" value="ECO:0007669"/>
    <property type="project" value="UniProtKB-UniRule"/>
</dbReference>
<evidence type="ECO:0000256" key="10">
    <source>
        <dbReference type="ARBA" id="ARBA00023204"/>
    </source>
</evidence>
<dbReference type="GO" id="GO:0000287">
    <property type="term" value="F:magnesium ion binding"/>
    <property type="evidence" value="ECO:0007669"/>
    <property type="project" value="UniProtKB-UniRule"/>
</dbReference>
<comment type="function">
    <text evidence="13">Endonuclease that resolves Holliday junction intermediates in genetic recombination. Cleaves mobile four-strand junctions by introducing symmetrical nicks in paired strands. Promotes annealing of linear ssDNA with homologous dsDNA. Required for DNA repair, homologous recombination and chromosome segregation.</text>
</comment>
<comment type="caution">
    <text evidence="14">The sequence shown here is derived from an EMBL/GenBank/DDBJ whole genome shotgun (WGS) entry which is preliminary data.</text>
</comment>
<dbReference type="HAMAP" id="MF_00130">
    <property type="entry name" value="RecU"/>
    <property type="match status" value="1"/>
</dbReference>
<keyword evidence="7 13" id="KW-0378">Hydrolase</keyword>
<evidence type="ECO:0000256" key="11">
    <source>
        <dbReference type="ARBA" id="ARBA00023447"/>
    </source>
</evidence>
<proteinExistence type="inferred from homology"/>
<evidence type="ECO:0000256" key="13">
    <source>
        <dbReference type="HAMAP-Rule" id="MF_00130"/>
    </source>
</evidence>
<dbReference type="EMBL" id="AHCJ01000040">
    <property type="protein sequence ID" value="EOQ60717.1"/>
    <property type="molecule type" value="Genomic_DNA"/>
</dbReference>
<sequence length="188" mass="21689">MQNNYFSGKRGSIMGYANRGMSFELLLNNTCRMYKAANVGVFNKRPTPIKVIKTDKKGNITKSAWESKSTVDYDGVYKGRAVYFEAKSTEKTTSFPLDNISRHQIDYLKDTQEQGALCFFLIEFRTDQVIYFVPVSVVTEYYEAMLYDGGRKSIPREEFEKRAYIVPQTNRAPVDYLYHVDKLGMVTI</sequence>
<feature type="binding site" evidence="13">
    <location>
        <position position="104"/>
    </location>
    <ligand>
        <name>Mg(2+)</name>
        <dbReference type="ChEBI" id="CHEBI:18420"/>
    </ligand>
</feature>
<comment type="cofactor">
    <cofactor evidence="13">
        <name>Mg(2+)</name>
        <dbReference type="ChEBI" id="CHEBI:18420"/>
    </cofactor>
    <text evidence="13">Binds 1 Mg(2+) ion per subunit.</text>
</comment>
<protein>
    <recommendedName>
        <fullName evidence="12 13">Holliday junction resolvase RecU</fullName>
        <ecNumber evidence="13">3.1.21.10</ecNumber>
    </recommendedName>
    <alternativeName>
        <fullName evidence="13">Recombination protein U homolog</fullName>
    </alternativeName>
</protein>
<keyword evidence="9 13" id="KW-0233">DNA recombination</keyword>
<evidence type="ECO:0000313" key="15">
    <source>
        <dbReference type="Proteomes" id="UP000014060"/>
    </source>
</evidence>
<dbReference type="EC" id="3.1.21.10" evidence="13"/>
<evidence type="ECO:0000256" key="5">
    <source>
        <dbReference type="ARBA" id="ARBA00022759"/>
    </source>
</evidence>
<dbReference type="GO" id="GO:0006281">
    <property type="term" value="P:DNA repair"/>
    <property type="evidence" value="ECO:0007669"/>
    <property type="project" value="UniProtKB-UniRule"/>
</dbReference>
<comment type="similarity">
    <text evidence="11 13">Belongs to the RecU family.</text>
</comment>
<keyword evidence="6 13" id="KW-0227">DNA damage</keyword>
<keyword evidence="8 13" id="KW-0460">Magnesium</keyword>
<dbReference type="SUPFAM" id="SSF52980">
    <property type="entry name" value="Restriction endonuclease-like"/>
    <property type="match status" value="1"/>
</dbReference>
<feature type="binding site" evidence="13">
    <location>
        <position position="72"/>
    </location>
    <ligand>
        <name>Mg(2+)</name>
        <dbReference type="ChEBI" id="CHEBI:18420"/>
    </ligand>
</feature>
<evidence type="ECO:0000256" key="6">
    <source>
        <dbReference type="ARBA" id="ARBA00022763"/>
    </source>
</evidence>
<feature type="binding site" evidence="13">
    <location>
        <position position="70"/>
    </location>
    <ligand>
        <name>Mg(2+)</name>
        <dbReference type="ChEBI" id="CHEBI:18420"/>
    </ligand>
</feature>
<dbReference type="AlphaFoldDB" id="A0ABC9SWJ5"/>
<keyword evidence="5 13" id="KW-0255">Endonuclease</keyword>
<dbReference type="CDD" id="cd22354">
    <property type="entry name" value="RecU-like"/>
    <property type="match status" value="1"/>
</dbReference>
<dbReference type="InterPro" id="IPR011335">
    <property type="entry name" value="Restrct_endonuc-II-like"/>
</dbReference>